<proteinExistence type="predicted"/>
<comment type="caution">
    <text evidence="2">The sequence shown here is derived from an EMBL/GenBank/DDBJ whole genome shotgun (WGS) entry which is preliminary data.</text>
</comment>
<name>A0A9D1SR38_9CLOT</name>
<dbReference type="AlphaFoldDB" id="A0A9D1SR38"/>
<gene>
    <name evidence="2" type="ORF">IAD26_02970</name>
</gene>
<reference evidence="2" key="2">
    <citation type="journal article" date="2021" name="PeerJ">
        <title>Extensive microbial diversity within the chicken gut microbiome revealed by metagenomics and culture.</title>
        <authorList>
            <person name="Gilroy R."/>
            <person name="Ravi A."/>
            <person name="Getino M."/>
            <person name="Pursley I."/>
            <person name="Horton D.L."/>
            <person name="Alikhan N.F."/>
            <person name="Baker D."/>
            <person name="Gharbi K."/>
            <person name="Hall N."/>
            <person name="Watson M."/>
            <person name="Adriaenssens E.M."/>
            <person name="Foster-Nyarko E."/>
            <person name="Jarju S."/>
            <person name="Secka A."/>
            <person name="Antonio M."/>
            <person name="Oren A."/>
            <person name="Chaudhuri R.R."/>
            <person name="La Ragione R."/>
            <person name="Hildebrand F."/>
            <person name="Pallen M.J."/>
        </authorList>
    </citation>
    <scope>NUCLEOTIDE SEQUENCE</scope>
    <source>
        <strain evidence="2">CHK154-7741</strain>
    </source>
</reference>
<protein>
    <recommendedName>
        <fullName evidence="4">Flagellar protein FlgJ N-terminal domain-containing protein</fullName>
    </recommendedName>
</protein>
<keyword evidence="1" id="KW-0175">Coiled coil</keyword>
<accession>A0A9D1SR38</accession>
<organism evidence="2 3">
    <name type="scientific">Candidatus Limenecus avicola</name>
    <dbReference type="NCBI Taxonomy" id="2840847"/>
    <lineage>
        <taxon>Bacteria</taxon>
        <taxon>Bacillati</taxon>
        <taxon>Bacillota</taxon>
        <taxon>Clostridia</taxon>
        <taxon>Eubacteriales</taxon>
        <taxon>Clostridiaceae</taxon>
        <taxon>Clostridiaceae incertae sedis</taxon>
        <taxon>Candidatus Limenecus</taxon>
    </lineage>
</organism>
<dbReference type="Proteomes" id="UP000886748">
    <property type="component" value="Unassembled WGS sequence"/>
</dbReference>
<dbReference type="EMBL" id="DVOD01000020">
    <property type="protein sequence ID" value="HIU92079.1"/>
    <property type="molecule type" value="Genomic_DNA"/>
</dbReference>
<sequence length="140" mass="15858">MSYQSIQAQALSSDIVNTNVQTLDNIKRIKSQKEQLKKVSKEFEAIFVTKMISALDKTVDKEGGIFGSDDKYMDKFKSFIFDEVGRQIANNPNSTVGFAKQIYTQMEKALPKEETEIQETAKQAAAAQGLKHYRELNKEI</sequence>
<evidence type="ECO:0000256" key="1">
    <source>
        <dbReference type="SAM" id="Coils"/>
    </source>
</evidence>
<reference evidence="2" key="1">
    <citation type="submission" date="2020-10" db="EMBL/GenBank/DDBJ databases">
        <authorList>
            <person name="Gilroy R."/>
        </authorList>
    </citation>
    <scope>NUCLEOTIDE SEQUENCE</scope>
    <source>
        <strain evidence="2">CHK154-7741</strain>
    </source>
</reference>
<evidence type="ECO:0008006" key="4">
    <source>
        <dbReference type="Google" id="ProtNLM"/>
    </source>
</evidence>
<feature type="coiled-coil region" evidence="1">
    <location>
        <begin position="19"/>
        <end position="46"/>
    </location>
</feature>
<evidence type="ECO:0000313" key="3">
    <source>
        <dbReference type="Proteomes" id="UP000886748"/>
    </source>
</evidence>
<evidence type="ECO:0000313" key="2">
    <source>
        <dbReference type="EMBL" id="HIU92079.1"/>
    </source>
</evidence>